<dbReference type="AlphaFoldDB" id="A0A4R6WM85"/>
<reference evidence="1 2" key="1">
    <citation type="submission" date="2019-03" db="EMBL/GenBank/DDBJ databases">
        <title>Genomic Encyclopedia of Type Strains, Phase III (KMG-III): the genomes of soil and plant-associated and newly described type strains.</title>
        <authorList>
            <person name="Whitman W."/>
        </authorList>
    </citation>
    <scope>NUCLEOTIDE SEQUENCE [LARGE SCALE GENOMIC DNA]</scope>
    <source>
        <strain evidence="1 2">CGMCC 1.7660</strain>
    </source>
</reference>
<dbReference type="Pfam" id="PF20099">
    <property type="entry name" value="DUF6489"/>
    <property type="match status" value="1"/>
</dbReference>
<sequence length="81" mass="8992">MKIHLDIDCTPEEARAFFGLPNVAPMQEAVMQEMQDRVMAAMRGTDAETLLKTWLPAGAAGLEQMQKMFWQGFTGGSDSKK</sequence>
<proteinExistence type="predicted"/>
<protein>
    <recommendedName>
        <fullName evidence="3">Ribosomal protein S1</fullName>
    </recommendedName>
</protein>
<evidence type="ECO:0008006" key="3">
    <source>
        <dbReference type="Google" id="ProtNLM"/>
    </source>
</evidence>
<keyword evidence="2" id="KW-1185">Reference proteome</keyword>
<dbReference type="RefSeq" id="WP_133613294.1">
    <property type="nucleotide sequence ID" value="NZ_SNYW01000008.1"/>
</dbReference>
<accession>A0A4R6WM85</accession>
<name>A0A4R6WM85_9PROT</name>
<comment type="caution">
    <text evidence="1">The sequence shown here is derived from an EMBL/GenBank/DDBJ whole genome shotgun (WGS) entry which is preliminary data.</text>
</comment>
<dbReference type="InterPro" id="IPR045502">
    <property type="entry name" value="DUF6489"/>
</dbReference>
<dbReference type="OrthoDB" id="5740990at2"/>
<evidence type="ECO:0000313" key="1">
    <source>
        <dbReference type="EMBL" id="TDQ81963.1"/>
    </source>
</evidence>
<organism evidence="1 2">
    <name type="scientific">Dongia mobilis</name>
    <dbReference type="NCBI Taxonomy" id="578943"/>
    <lineage>
        <taxon>Bacteria</taxon>
        <taxon>Pseudomonadati</taxon>
        <taxon>Pseudomonadota</taxon>
        <taxon>Alphaproteobacteria</taxon>
        <taxon>Rhodospirillales</taxon>
        <taxon>Dongiaceae</taxon>
        <taxon>Dongia</taxon>
    </lineage>
</organism>
<gene>
    <name evidence="1" type="ORF">A8950_1783</name>
</gene>
<dbReference type="Proteomes" id="UP000295783">
    <property type="component" value="Unassembled WGS sequence"/>
</dbReference>
<evidence type="ECO:0000313" key="2">
    <source>
        <dbReference type="Proteomes" id="UP000295783"/>
    </source>
</evidence>
<dbReference type="EMBL" id="SNYW01000008">
    <property type="protein sequence ID" value="TDQ81963.1"/>
    <property type="molecule type" value="Genomic_DNA"/>
</dbReference>